<dbReference type="SUPFAM" id="SSF51445">
    <property type="entry name" value="(Trans)glycosidases"/>
    <property type="match status" value="1"/>
</dbReference>
<dbReference type="PANTHER" id="PTHR10353">
    <property type="entry name" value="GLYCOSYL HYDROLASE"/>
    <property type="match status" value="1"/>
</dbReference>
<evidence type="ECO:0000256" key="4">
    <source>
        <dbReference type="ARBA" id="ARBA00023295"/>
    </source>
</evidence>
<dbReference type="Proteomes" id="UP000011014">
    <property type="component" value="Unassembled WGS sequence"/>
</dbReference>
<sequence>MIRFLFFSTIFGDPCGNSREDIEESPFPEGFLWGLATASYQIEGSWREDGRGNSIWDDYSHYWGMKNINVNGEQRCNVDKCHTGDIACDSYKQWNRDLALLKNTNVKTYRFSLSWSRLLPYGTEDLGVNQYGVEYYNKMINDLLNNDIVPFVTIYHWDLPSEIQNNIAPGGWVNSSISDIFADYAEFCFRAFGDRVKNWITLNEPGIFVDQGYHEGIMAPGMKGHMLEARFNTILAHVKAYRRYDSKYRATQKGQVGITLFSMWNEPETRQENQLAALKMELDLGWWAEPIFGSGDFAPGLKKMIADAGKNLPTFTDEQIALNKGASDFFGLNHYTTRIIRACNSCEFELEEVECDSWPTTGSVWLRPVPWGFEKLLEFIHKRWDTDKYPLYVTENGASSKDDGLQDLNDQFRVDYYKTYVSAMKRAMINGVNVKGYMAWSLMDNFEWARGYTERFGVHWVDFNDPLRKVYPKKSATFLKELFAKNYISVDKDEL</sequence>
<dbReference type="Gene3D" id="3.20.20.80">
    <property type="entry name" value="Glycosidases"/>
    <property type="match status" value="1"/>
</dbReference>
<evidence type="ECO:0000256" key="2">
    <source>
        <dbReference type="ARBA" id="ARBA00012744"/>
    </source>
</evidence>
<dbReference type="InterPro" id="IPR033132">
    <property type="entry name" value="GH_1_N_CS"/>
</dbReference>
<name>E4YPM3_OIKDI</name>
<dbReference type="PROSITE" id="PS00572">
    <property type="entry name" value="GLYCOSYL_HYDROL_F1_1"/>
    <property type="match status" value="1"/>
</dbReference>
<protein>
    <recommendedName>
        <fullName evidence="2">beta-glucosidase</fullName>
        <ecNumber evidence="2">3.2.1.21</ecNumber>
    </recommendedName>
</protein>
<dbReference type="PRINTS" id="PR00131">
    <property type="entry name" value="GLHYDRLASE1"/>
</dbReference>
<reference evidence="8" key="1">
    <citation type="journal article" date="2010" name="Science">
        <title>Plasticity of animal genome architecture unmasked by rapid evolution of a pelagic tunicate.</title>
        <authorList>
            <person name="Denoeud F."/>
            <person name="Henriet S."/>
            <person name="Mungpakdee S."/>
            <person name="Aury J.M."/>
            <person name="Da Silva C."/>
            <person name="Brinkmann H."/>
            <person name="Mikhaleva J."/>
            <person name="Olsen L.C."/>
            <person name="Jubin C."/>
            <person name="Canestro C."/>
            <person name="Bouquet J.M."/>
            <person name="Danks G."/>
            <person name="Poulain J."/>
            <person name="Campsteijn C."/>
            <person name="Adamski M."/>
            <person name="Cross I."/>
            <person name="Yadetie F."/>
            <person name="Muffato M."/>
            <person name="Louis A."/>
            <person name="Butcher S."/>
            <person name="Tsagkogeorga G."/>
            <person name="Konrad A."/>
            <person name="Singh S."/>
            <person name="Jensen M.F."/>
            <person name="Cong E.H."/>
            <person name="Eikeseth-Otteraa H."/>
            <person name="Noel B."/>
            <person name="Anthouard V."/>
            <person name="Porcel B.M."/>
            <person name="Kachouri-Lafond R."/>
            <person name="Nishino A."/>
            <person name="Ugolini M."/>
            <person name="Chourrout P."/>
            <person name="Nishida H."/>
            <person name="Aasland R."/>
            <person name="Huzurbazar S."/>
            <person name="Westhof E."/>
            <person name="Delsuc F."/>
            <person name="Lehrach H."/>
            <person name="Reinhardt R."/>
            <person name="Weissenbach J."/>
            <person name="Roy S.W."/>
            <person name="Artiguenave F."/>
            <person name="Postlethwait J.H."/>
            <person name="Manak J.R."/>
            <person name="Thompson E.M."/>
            <person name="Jaillon O."/>
            <person name="Du Pasquier L."/>
            <person name="Boudinot P."/>
            <person name="Liberles D.A."/>
            <person name="Volff J.N."/>
            <person name="Philippe H."/>
            <person name="Lenhard B."/>
            <person name="Roest Crollius H."/>
            <person name="Wincker P."/>
            <person name="Chourrout D."/>
        </authorList>
    </citation>
    <scope>NUCLEOTIDE SEQUENCE [LARGE SCALE GENOMIC DNA]</scope>
</reference>
<gene>
    <name evidence="8" type="ORF">GSOID_T00030527001</name>
</gene>
<evidence type="ECO:0000256" key="6">
    <source>
        <dbReference type="RuleBase" id="RU003690"/>
    </source>
</evidence>
<evidence type="ECO:0000256" key="3">
    <source>
        <dbReference type="ARBA" id="ARBA00022801"/>
    </source>
</evidence>
<dbReference type="EMBL" id="FN654971">
    <property type="protein sequence ID" value="CBY37419.1"/>
    <property type="molecule type" value="Genomic_DNA"/>
</dbReference>
<dbReference type="InterPro" id="IPR018120">
    <property type="entry name" value="Glyco_hydro_1_AS"/>
</dbReference>
<organism evidence="8">
    <name type="scientific">Oikopleura dioica</name>
    <name type="common">Tunicate</name>
    <dbReference type="NCBI Taxonomy" id="34765"/>
    <lineage>
        <taxon>Eukaryota</taxon>
        <taxon>Metazoa</taxon>
        <taxon>Chordata</taxon>
        <taxon>Tunicata</taxon>
        <taxon>Appendicularia</taxon>
        <taxon>Copelata</taxon>
        <taxon>Oikopleuridae</taxon>
        <taxon>Oikopleura</taxon>
    </lineage>
</organism>
<dbReference type="InterPro" id="IPR017853">
    <property type="entry name" value="GH"/>
</dbReference>
<feature type="active site" description="Nucleophile" evidence="5">
    <location>
        <position position="395"/>
    </location>
</feature>
<comment type="similarity">
    <text evidence="1 6">Belongs to the glycosyl hydrolase 1 family.</text>
</comment>
<dbReference type="PANTHER" id="PTHR10353:SF36">
    <property type="entry name" value="LP05116P"/>
    <property type="match status" value="1"/>
</dbReference>
<keyword evidence="4 7" id="KW-0326">Glycosidase</keyword>
<dbReference type="EC" id="3.2.1.21" evidence="2"/>
<dbReference type="Pfam" id="PF00232">
    <property type="entry name" value="Glyco_hydro_1"/>
    <property type="match status" value="1"/>
</dbReference>
<dbReference type="AlphaFoldDB" id="E4YPM3"/>
<evidence type="ECO:0000256" key="5">
    <source>
        <dbReference type="PROSITE-ProRule" id="PRU10055"/>
    </source>
</evidence>
<accession>E4YPM3</accession>
<dbReference type="PROSITE" id="PS00653">
    <property type="entry name" value="GLYCOSYL_HYDROL_F1_2"/>
    <property type="match status" value="1"/>
</dbReference>
<proteinExistence type="inferred from homology"/>
<dbReference type="InterPro" id="IPR001360">
    <property type="entry name" value="Glyco_hydro_1"/>
</dbReference>
<evidence type="ECO:0000313" key="8">
    <source>
        <dbReference type="EMBL" id="CBY37419.1"/>
    </source>
</evidence>
<evidence type="ECO:0000256" key="7">
    <source>
        <dbReference type="RuleBase" id="RU004468"/>
    </source>
</evidence>
<evidence type="ECO:0000256" key="1">
    <source>
        <dbReference type="ARBA" id="ARBA00010838"/>
    </source>
</evidence>
<dbReference type="GO" id="GO:0005975">
    <property type="term" value="P:carbohydrate metabolic process"/>
    <property type="evidence" value="ECO:0007669"/>
    <property type="project" value="InterPro"/>
</dbReference>
<keyword evidence="3 7" id="KW-0378">Hydrolase</keyword>
<dbReference type="GO" id="GO:0008422">
    <property type="term" value="F:beta-glucosidase activity"/>
    <property type="evidence" value="ECO:0007669"/>
    <property type="project" value="TreeGrafter"/>
</dbReference>